<dbReference type="PANTHER" id="PTHR37419:SF1">
    <property type="entry name" value="SERINE_THREONINE-PROTEIN KINASE TOXIN HIPA"/>
    <property type="match status" value="1"/>
</dbReference>
<dbReference type="InterPro" id="IPR017508">
    <property type="entry name" value="HipA_N1"/>
</dbReference>
<dbReference type="EMBL" id="JBHUNP010000001">
    <property type="protein sequence ID" value="MFD2648761.1"/>
    <property type="molecule type" value="Genomic_DNA"/>
</dbReference>
<keyword evidence="3" id="KW-0418">Kinase</keyword>
<evidence type="ECO:0000256" key="1">
    <source>
        <dbReference type="ARBA" id="ARBA00010164"/>
    </source>
</evidence>
<dbReference type="RefSeq" id="WP_386834053.1">
    <property type="nucleotide sequence ID" value="NZ_JBHUNP010000001.1"/>
</dbReference>
<dbReference type="Proteomes" id="UP001597521">
    <property type="component" value="Unassembled WGS sequence"/>
</dbReference>
<accession>A0ABW5QMY1</accession>
<dbReference type="InterPro" id="IPR012893">
    <property type="entry name" value="HipA-like_C"/>
</dbReference>
<evidence type="ECO:0000256" key="2">
    <source>
        <dbReference type="ARBA" id="ARBA00022679"/>
    </source>
</evidence>
<keyword evidence="7" id="KW-1185">Reference proteome</keyword>
<dbReference type="NCBIfam" id="TIGR03071">
    <property type="entry name" value="couple_hipA"/>
    <property type="match status" value="1"/>
</dbReference>
<dbReference type="Pfam" id="PF13657">
    <property type="entry name" value="Couple_hipA"/>
    <property type="match status" value="1"/>
</dbReference>
<dbReference type="Gene3D" id="1.10.1070.20">
    <property type="match status" value="1"/>
</dbReference>
<evidence type="ECO:0000259" key="4">
    <source>
        <dbReference type="Pfam" id="PF07804"/>
    </source>
</evidence>
<feature type="domain" description="HipA N-terminal subdomain 1" evidence="5">
    <location>
        <begin position="4"/>
        <end position="104"/>
    </location>
</feature>
<keyword evidence="2" id="KW-0808">Transferase</keyword>
<comment type="caution">
    <text evidence="6">The sequence shown here is derived from an EMBL/GenBank/DDBJ whole genome shotgun (WGS) entry which is preliminary data.</text>
</comment>
<dbReference type="Pfam" id="PF07804">
    <property type="entry name" value="HipA_C"/>
    <property type="match status" value="1"/>
</dbReference>
<reference evidence="7" key="1">
    <citation type="journal article" date="2019" name="Int. J. Syst. Evol. Microbiol.">
        <title>The Global Catalogue of Microorganisms (GCM) 10K type strain sequencing project: providing services to taxonomists for standard genome sequencing and annotation.</title>
        <authorList>
            <consortium name="The Broad Institute Genomics Platform"/>
            <consortium name="The Broad Institute Genome Sequencing Center for Infectious Disease"/>
            <person name="Wu L."/>
            <person name="Ma J."/>
        </authorList>
    </citation>
    <scope>NUCLEOTIDE SEQUENCE [LARGE SCALE GENOMIC DNA]</scope>
    <source>
        <strain evidence="7">CCM 7427</strain>
    </source>
</reference>
<sequence>MDLDVRLDGFDEPIGRLVSNQRGAVSFAYDGEYLRRPDALGISLSLPLQEEPFDDYSTRAYFDNLLQERDTARADIIAKYRLANDDIVGILYYLGKDCAGAISVLPQGAPPTKVPGDLAQDYRPYSDVELEAIVLALHRREPLPSELADPSPLAGVQSKIAVAVLPDGRIAEPINGAPTTHILKVPRERSEREAAHEHDAMALSANLGFDTATTELMKIAGVPVLRVERFDRRLEATRVTRLHQEDFCQALGLHARQKYQRPDRGDNGYSAQAIRGILDRTVEPAAERSRFLRVTLFDILIGNVDGHAKNFALFHLAGGRVMTTPRYDVIPTMLDRGTTDEFAYRLGPASSLDELDGAALDTFLADLGFSSAAGRKRILSKALDQVMGSLAAQIDTLGRTNKNFADLLATNIRTLCYNLGRDIPVEARDRDTYVR</sequence>
<comment type="similarity">
    <text evidence="1">Belongs to the HipA Ser/Thr kinase family.</text>
</comment>
<protein>
    <submittedName>
        <fullName evidence="6">HipA domain-containing protein</fullName>
    </submittedName>
</protein>
<feature type="domain" description="HipA-like C-terminal" evidence="4">
    <location>
        <begin position="153"/>
        <end position="387"/>
    </location>
</feature>
<evidence type="ECO:0000256" key="3">
    <source>
        <dbReference type="ARBA" id="ARBA00022777"/>
    </source>
</evidence>
<proteinExistence type="inferred from homology"/>
<organism evidence="6 7">
    <name type="scientific">Devosia albogilva</name>
    <dbReference type="NCBI Taxonomy" id="429726"/>
    <lineage>
        <taxon>Bacteria</taxon>
        <taxon>Pseudomonadati</taxon>
        <taxon>Pseudomonadota</taxon>
        <taxon>Alphaproteobacteria</taxon>
        <taxon>Hyphomicrobiales</taxon>
        <taxon>Devosiaceae</taxon>
        <taxon>Devosia</taxon>
    </lineage>
</organism>
<gene>
    <name evidence="6" type="ORF">ACFSX5_13250</name>
</gene>
<evidence type="ECO:0000313" key="6">
    <source>
        <dbReference type="EMBL" id="MFD2648761.1"/>
    </source>
</evidence>
<evidence type="ECO:0000313" key="7">
    <source>
        <dbReference type="Proteomes" id="UP001597521"/>
    </source>
</evidence>
<dbReference type="PANTHER" id="PTHR37419">
    <property type="entry name" value="SERINE/THREONINE-PROTEIN KINASE TOXIN HIPA"/>
    <property type="match status" value="1"/>
</dbReference>
<dbReference type="InterPro" id="IPR052028">
    <property type="entry name" value="HipA_Ser/Thr_kinase"/>
</dbReference>
<evidence type="ECO:0000259" key="5">
    <source>
        <dbReference type="Pfam" id="PF13657"/>
    </source>
</evidence>
<name>A0ABW5QMY1_9HYPH</name>